<reference evidence="9 10" key="1">
    <citation type="submission" date="2019-01" db="EMBL/GenBank/DDBJ databases">
        <authorList>
            <consortium name="Pathogen Informatics"/>
        </authorList>
    </citation>
    <scope>NUCLEOTIDE SEQUENCE [LARGE SCALE GENOMIC DNA]</scope>
    <source>
        <strain evidence="9 10">NCTC10181</strain>
    </source>
</reference>
<feature type="binding site" evidence="8">
    <location>
        <position position="329"/>
    </location>
    <ligand>
        <name>Zn(2+)</name>
        <dbReference type="ChEBI" id="CHEBI:29105"/>
        <label>2</label>
    </ligand>
</feature>
<dbReference type="InterPro" id="IPR008007">
    <property type="entry name" value="Peptidase_M42"/>
</dbReference>
<dbReference type="RefSeq" id="WP_129725714.1">
    <property type="nucleotide sequence ID" value="NZ_LR215036.1"/>
</dbReference>
<comment type="similarity">
    <text evidence="1 6">Belongs to the peptidase M42 family.</text>
</comment>
<dbReference type="PIRSF" id="PIRSF001123">
    <property type="entry name" value="PepA_GA"/>
    <property type="match status" value="1"/>
</dbReference>
<name>A0A449B2X3_9BACT</name>
<keyword evidence="3" id="KW-0645">Protease</keyword>
<organism evidence="9 10">
    <name type="scientific">Mycoplasmopsis citelli</name>
    <dbReference type="NCBI Taxonomy" id="171281"/>
    <lineage>
        <taxon>Bacteria</taxon>
        <taxon>Bacillati</taxon>
        <taxon>Mycoplasmatota</taxon>
        <taxon>Mycoplasmoidales</taxon>
        <taxon>Metamycoplasmataceae</taxon>
        <taxon>Mycoplasmopsis</taxon>
    </lineage>
</organism>
<dbReference type="EMBL" id="LR215036">
    <property type="protein sequence ID" value="VEU74936.1"/>
    <property type="molecule type" value="Genomic_DNA"/>
</dbReference>
<gene>
    <name evidence="9" type="primary">ysdC_2</name>
    <name evidence="9" type="ORF">NCTC10181_00806</name>
</gene>
<protein>
    <submittedName>
        <fullName evidence="9">Aminopeptidase ysdC</fullName>
        <ecNumber evidence="9">3.4.11.-</ecNumber>
    </submittedName>
</protein>
<keyword evidence="2 9" id="KW-0031">Aminopeptidase</keyword>
<evidence type="ECO:0000256" key="7">
    <source>
        <dbReference type="PIRSR" id="PIRSR001123-1"/>
    </source>
</evidence>
<dbReference type="Gene3D" id="3.40.630.10">
    <property type="entry name" value="Zn peptidases"/>
    <property type="match status" value="1"/>
</dbReference>
<dbReference type="Pfam" id="PF05343">
    <property type="entry name" value="Peptidase_M42"/>
    <property type="match status" value="1"/>
</dbReference>
<evidence type="ECO:0000313" key="10">
    <source>
        <dbReference type="Proteomes" id="UP000290985"/>
    </source>
</evidence>
<dbReference type="GO" id="GO:0046872">
    <property type="term" value="F:metal ion binding"/>
    <property type="evidence" value="ECO:0007669"/>
    <property type="project" value="UniProtKB-UniRule"/>
</dbReference>
<evidence type="ECO:0000256" key="1">
    <source>
        <dbReference type="ARBA" id="ARBA00006272"/>
    </source>
</evidence>
<accession>A0A449B2X3</accession>
<proteinExistence type="inferred from homology"/>
<dbReference type="CDD" id="cd05656">
    <property type="entry name" value="M42_Frv"/>
    <property type="match status" value="1"/>
</dbReference>
<dbReference type="OrthoDB" id="9772053at2"/>
<dbReference type="PANTHER" id="PTHR32481">
    <property type="entry name" value="AMINOPEPTIDASE"/>
    <property type="match status" value="1"/>
</dbReference>
<dbReference type="SUPFAM" id="SSF53187">
    <property type="entry name" value="Zn-dependent exopeptidases"/>
    <property type="match status" value="1"/>
</dbReference>
<feature type="binding site" evidence="8">
    <location>
        <position position="243"/>
    </location>
    <ligand>
        <name>Zn(2+)</name>
        <dbReference type="ChEBI" id="CHEBI:29105"/>
        <label>1</label>
    </ligand>
</feature>
<dbReference type="InterPro" id="IPR023367">
    <property type="entry name" value="Peptidase_M42_dom2"/>
</dbReference>
<dbReference type="GO" id="GO:0006508">
    <property type="term" value="P:proteolysis"/>
    <property type="evidence" value="ECO:0007669"/>
    <property type="project" value="UniProtKB-KW"/>
</dbReference>
<feature type="binding site" evidence="8">
    <location>
        <position position="221"/>
    </location>
    <ligand>
        <name>Zn(2+)</name>
        <dbReference type="ChEBI" id="CHEBI:29105"/>
        <label>2</label>
    </ligand>
</feature>
<keyword evidence="10" id="KW-1185">Reference proteome</keyword>
<dbReference type="Proteomes" id="UP000290985">
    <property type="component" value="Chromosome"/>
</dbReference>
<feature type="binding site" evidence="8">
    <location>
        <position position="188"/>
    </location>
    <ligand>
        <name>Zn(2+)</name>
        <dbReference type="ChEBI" id="CHEBI:29105"/>
        <label>2</label>
    </ligand>
</feature>
<comment type="cofactor">
    <cofactor evidence="8">
        <name>a divalent metal cation</name>
        <dbReference type="ChEBI" id="CHEBI:60240"/>
    </cofactor>
    <text evidence="8">Binds 2 divalent metal cations per subunit.</text>
</comment>
<dbReference type="AlphaFoldDB" id="A0A449B2X3"/>
<feature type="active site" description="Proton acceptor" evidence="7">
    <location>
        <position position="220"/>
    </location>
</feature>
<feature type="binding site" evidence="8">
    <location>
        <position position="188"/>
    </location>
    <ligand>
        <name>Zn(2+)</name>
        <dbReference type="ChEBI" id="CHEBI:29105"/>
        <label>1</label>
    </ligand>
</feature>
<dbReference type="PANTHER" id="PTHR32481:SF0">
    <property type="entry name" value="AMINOPEPTIDASE YPDE-RELATED"/>
    <property type="match status" value="1"/>
</dbReference>
<evidence type="ECO:0000256" key="4">
    <source>
        <dbReference type="ARBA" id="ARBA00022723"/>
    </source>
</evidence>
<evidence type="ECO:0000256" key="6">
    <source>
        <dbReference type="PIRNR" id="PIRNR001123"/>
    </source>
</evidence>
<dbReference type="EC" id="3.4.11.-" evidence="9"/>
<evidence type="ECO:0000313" key="9">
    <source>
        <dbReference type="EMBL" id="VEU74936.1"/>
    </source>
</evidence>
<dbReference type="GO" id="GO:0004177">
    <property type="term" value="F:aminopeptidase activity"/>
    <property type="evidence" value="ECO:0007669"/>
    <property type="project" value="UniProtKB-UniRule"/>
</dbReference>
<keyword evidence="4 8" id="KW-0479">Metal-binding</keyword>
<evidence type="ECO:0000256" key="8">
    <source>
        <dbReference type="PIRSR" id="PIRSR001123-2"/>
    </source>
</evidence>
<evidence type="ECO:0000256" key="2">
    <source>
        <dbReference type="ARBA" id="ARBA00022438"/>
    </source>
</evidence>
<feature type="binding site" evidence="8">
    <location>
        <position position="73"/>
    </location>
    <ligand>
        <name>Zn(2+)</name>
        <dbReference type="ChEBI" id="CHEBI:29105"/>
        <label>1</label>
    </ligand>
</feature>
<keyword evidence="5 9" id="KW-0378">Hydrolase</keyword>
<dbReference type="SUPFAM" id="SSF101821">
    <property type="entry name" value="Aminopeptidase/glucanase lid domain"/>
    <property type="match status" value="1"/>
</dbReference>
<sequence length="365" mass="39541">MDKKYTHLFERLNVYMNIEAMSRYEEPVVDELKKGIASDTFEVYRDGFGSVIFHKKSKNPKNPNAPKVMLAAHMDEVGYIVRSVEKNGNLLVSTIGGVWPNVVIGTKATLVVNASGKKFTGVFGHTSIHILEAEKVKQAITEKELFVDFGFMSDQEAFDHGVEVGDRIYISGETVILENNLVGGKAMDNRAGVTAIELIANQVANLDLDVDLYIVGTVQEEVGTRGAKTSVSLINPDVAFAVDTGASHDTTGAIKGTPVLGKGVNLLVKDGGTLGDPKILDLLMHLAKTHNIPAYKYIAMGGGTDASVLQYARGGAKTVSISIPQRYLHSPIGVASLVDIQATVDLMVEFIKAYSQEKHEELSYK</sequence>
<evidence type="ECO:0000256" key="3">
    <source>
        <dbReference type="ARBA" id="ARBA00022670"/>
    </source>
</evidence>
<dbReference type="Gene3D" id="2.40.30.40">
    <property type="entry name" value="Peptidase M42, domain 2"/>
    <property type="match status" value="1"/>
</dbReference>
<dbReference type="InterPro" id="IPR051464">
    <property type="entry name" value="Peptidase_M42_aminopept"/>
</dbReference>
<evidence type="ECO:0000256" key="5">
    <source>
        <dbReference type="ARBA" id="ARBA00022801"/>
    </source>
</evidence>
<dbReference type="KEGG" id="mcit:NCTC10181_00806"/>